<proteinExistence type="predicted"/>
<evidence type="ECO:0000259" key="1">
    <source>
        <dbReference type="SMART" id="SM00245"/>
    </source>
</evidence>
<dbReference type="InterPro" id="IPR005151">
    <property type="entry name" value="Tail-specific_protease"/>
</dbReference>
<dbReference type="PANTHER" id="PTHR32060">
    <property type="entry name" value="TAIL-SPECIFIC PROTEASE"/>
    <property type="match status" value="1"/>
</dbReference>
<dbReference type="Gene3D" id="3.90.226.10">
    <property type="entry name" value="2-enoyl-CoA Hydratase, Chain A, domain 1"/>
    <property type="match status" value="1"/>
</dbReference>
<dbReference type="EMBL" id="JAYGIL010000008">
    <property type="protein sequence ID" value="MEA5402842.1"/>
    <property type="molecule type" value="Genomic_DNA"/>
</dbReference>
<sequence>MVSNDTALIYPSSKIIDNSIGYLFLPTHLSMNQKENFIYADTLRKQIELLDKKHLIKGWVVDLRENRGGNMWPMLAGLNPIIEDGTVGYFVTKGKAIKWKSNSKNTYKCKNLNNKIAILIDTLTASSGEMTAISLLGRKNSKSFGKRTSGYTTANQNYKLSNGAMLFLATAYCEDRTKKKYIGRITPDVEVLDNAETMIEYKKWLLEKK</sequence>
<evidence type="ECO:0000313" key="2">
    <source>
        <dbReference type="EMBL" id="MEA5402842.1"/>
    </source>
</evidence>
<dbReference type="Proteomes" id="UP001303899">
    <property type="component" value="Unassembled WGS sequence"/>
</dbReference>
<dbReference type="RefSeq" id="WP_323327787.1">
    <property type="nucleotide sequence ID" value="NZ_JAYGIL010000008.1"/>
</dbReference>
<dbReference type="SMART" id="SM00245">
    <property type="entry name" value="TSPc"/>
    <property type="match status" value="1"/>
</dbReference>
<keyword evidence="3" id="KW-1185">Reference proteome</keyword>
<reference evidence="2 3" key="1">
    <citation type="submission" date="2023-12" db="EMBL/GenBank/DDBJ databases">
        <title>Novel species of the genus Arcicella isolated from rivers.</title>
        <authorList>
            <person name="Lu H."/>
        </authorList>
    </citation>
    <scope>NUCLEOTIDE SEQUENCE [LARGE SCALE GENOMIC DNA]</scope>
    <source>
        <strain evidence="2 3">DC2W</strain>
    </source>
</reference>
<organism evidence="2 3">
    <name type="scientific">Arcicella gelida</name>
    <dbReference type="NCBI Taxonomy" id="2984195"/>
    <lineage>
        <taxon>Bacteria</taxon>
        <taxon>Pseudomonadati</taxon>
        <taxon>Bacteroidota</taxon>
        <taxon>Cytophagia</taxon>
        <taxon>Cytophagales</taxon>
        <taxon>Flectobacillaceae</taxon>
        <taxon>Arcicella</taxon>
    </lineage>
</organism>
<dbReference type="PANTHER" id="PTHR32060:SF30">
    <property type="entry name" value="CARBOXY-TERMINAL PROCESSING PROTEASE CTPA"/>
    <property type="match status" value="1"/>
</dbReference>
<accession>A0ABU5S318</accession>
<dbReference type="InterPro" id="IPR029045">
    <property type="entry name" value="ClpP/crotonase-like_dom_sf"/>
</dbReference>
<protein>
    <submittedName>
        <fullName evidence="2">S41 family peptidase</fullName>
    </submittedName>
</protein>
<gene>
    <name evidence="2" type="ORF">VB776_07945</name>
</gene>
<feature type="domain" description="Tail specific protease" evidence="1">
    <location>
        <begin position="3"/>
        <end position="192"/>
    </location>
</feature>
<dbReference type="SUPFAM" id="SSF52096">
    <property type="entry name" value="ClpP/crotonase"/>
    <property type="match status" value="1"/>
</dbReference>
<name>A0ABU5S318_9BACT</name>
<dbReference type="Pfam" id="PF03572">
    <property type="entry name" value="Peptidase_S41"/>
    <property type="match status" value="1"/>
</dbReference>
<evidence type="ECO:0000313" key="3">
    <source>
        <dbReference type="Proteomes" id="UP001303899"/>
    </source>
</evidence>
<comment type="caution">
    <text evidence="2">The sequence shown here is derived from an EMBL/GenBank/DDBJ whole genome shotgun (WGS) entry which is preliminary data.</text>
</comment>